<name>A0A2M6W1S8_9BACT</name>
<evidence type="ECO:0000313" key="3">
    <source>
        <dbReference type="Proteomes" id="UP000229362"/>
    </source>
</evidence>
<gene>
    <name evidence="2" type="ORF">COU33_01520</name>
</gene>
<dbReference type="Pfam" id="PF13196">
    <property type="entry name" value="DUF4012"/>
    <property type="match status" value="1"/>
</dbReference>
<keyword evidence="1" id="KW-0812">Transmembrane</keyword>
<dbReference type="AlphaFoldDB" id="A0A2M6W1S8"/>
<organism evidence="2 3">
    <name type="scientific">Candidatus Magasanikbacteria bacterium CG10_big_fil_rev_8_21_14_0_10_43_6</name>
    <dbReference type="NCBI Taxonomy" id="1974650"/>
    <lineage>
        <taxon>Bacteria</taxon>
        <taxon>Candidatus Magasanikiibacteriota</taxon>
    </lineage>
</organism>
<evidence type="ECO:0000256" key="1">
    <source>
        <dbReference type="SAM" id="Phobius"/>
    </source>
</evidence>
<dbReference type="Proteomes" id="UP000229362">
    <property type="component" value="Unassembled WGS sequence"/>
</dbReference>
<evidence type="ECO:0000313" key="2">
    <source>
        <dbReference type="EMBL" id="PIT86731.1"/>
    </source>
</evidence>
<dbReference type="InterPro" id="IPR025101">
    <property type="entry name" value="DUF4012"/>
</dbReference>
<protein>
    <recommendedName>
        <fullName evidence="4">DUF4012 domain-containing protein</fullName>
    </recommendedName>
</protein>
<reference evidence="3" key="1">
    <citation type="submission" date="2017-09" db="EMBL/GenBank/DDBJ databases">
        <title>Depth-based differentiation of microbial function through sediment-hosted aquifers and enrichment of novel symbionts in the deep terrestrial subsurface.</title>
        <authorList>
            <person name="Probst A.J."/>
            <person name="Ladd B."/>
            <person name="Jarett J.K."/>
            <person name="Geller-Mcgrath D.E."/>
            <person name="Sieber C.M.K."/>
            <person name="Emerson J.B."/>
            <person name="Anantharaman K."/>
            <person name="Thomas B.C."/>
            <person name="Malmstrom R."/>
            <person name="Stieglmeier M."/>
            <person name="Klingl A."/>
            <person name="Woyke T."/>
            <person name="Ryan C.M."/>
            <person name="Banfield J.F."/>
        </authorList>
    </citation>
    <scope>NUCLEOTIDE SEQUENCE [LARGE SCALE GENOMIC DNA]</scope>
</reference>
<feature type="transmembrane region" description="Helical" evidence="1">
    <location>
        <begin position="17"/>
        <end position="37"/>
    </location>
</feature>
<comment type="caution">
    <text evidence="2">The sequence shown here is derived from an EMBL/GenBank/DDBJ whole genome shotgun (WGS) entry which is preliminary data.</text>
</comment>
<proteinExistence type="predicted"/>
<accession>A0A2M6W1S8</accession>
<evidence type="ECO:0008006" key="4">
    <source>
        <dbReference type="Google" id="ProtNLM"/>
    </source>
</evidence>
<dbReference type="EMBL" id="PFBZ01000063">
    <property type="protein sequence ID" value="PIT86731.1"/>
    <property type="molecule type" value="Genomic_DNA"/>
</dbReference>
<keyword evidence="1" id="KW-1133">Transmembrane helix</keyword>
<sequence length="492" mass="56074">MTQHHADIFQRKTKRRLWPFVLFLILFFGVLAGFGYYKIINTDIADIFESNFIQKQMQHYVPEEYKSTLDMLPALLGFESPKTYLIVFQNDTELRTGGGFIGSYATIRVTRGNVEVLALEGTETLDKNTPESWRPEPPAIMKKELGVDRWYFRDSNWDPLFYPNAARALQFYRAEGGVAGEELDGLITIDTQVLETFMGLSGPMTVQGITFTKENVTETLEYEVEYGFAKRGIPFEERKQIMKPLFHALLKKIGVHVVTEPEAYIVTMESLAKEKHIAVYLTDPVAQLEMEKIGFSGKEGDVTGDFLLWTDANLAALKTDHAMKRELRYDIRTGEGGPVHVAEMIYTHTGTFDWRTSRYRTYARIFVPEGGELKEVVVTEKNGSVQTISPERAVIEPYGERVSFGYFFVVEPGDERRLAFIYTIPPHIGQASPYQLHVLKQFGTDAHSLTLSLDFGKNITAADPPEEQQEWGDAAYRAETDLRVDRAFRVDF</sequence>
<keyword evidence="1" id="KW-0472">Membrane</keyword>